<reference evidence="5 6" key="1">
    <citation type="submission" date="2022-01" db="EMBL/GenBank/DDBJ databases">
        <title>A chromosomal length assembly of Cordylochernes scorpioides.</title>
        <authorList>
            <person name="Zeh D."/>
            <person name="Zeh J."/>
        </authorList>
    </citation>
    <scope>NUCLEOTIDE SEQUENCE [LARGE SCALE GENOMIC DNA]</scope>
    <source>
        <strain evidence="5">IN4F17</strain>
        <tissue evidence="5">Whole Body</tissue>
    </source>
</reference>
<comment type="similarity">
    <text evidence="4">Belongs to the WD repeat PROPPIN family.</text>
</comment>
<dbReference type="EMBL" id="CP092863">
    <property type="protein sequence ID" value="UYV62183.1"/>
    <property type="molecule type" value="Genomic_DNA"/>
</dbReference>
<evidence type="ECO:0000256" key="1">
    <source>
        <dbReference type="ARBA" id="ARBA00022574"/>
    </source>
</evidence>
<evidence type="ECO:0000313" key="5">
    <source>
        <dbReference type="EMBL" id="UYV62183.1"/>
    </source>
</evidence>
<evidence type="ECO:0000256" key="3">
    <source>
        <dbReference type="ARBA" id="ARBA00023006"/>
    </source>
</evidence>
<name>A0ABY6K186_9ARAC</name>
<dbReference type="InterPro" id="IPR001680">
    <property type="entry name" value="WD40_rpt"/>
</dbReference>
<evidence type="ECO:0000313" key="6">
    <source>
        <dbReference type="Proteomes" id="UP001235939"/>
    </source>
</evidence>
<proteinExistence type="inferred from homology"/>
<keyword evidence="1" id="KW-0853">WD repeat</keyword>
<sequence>MYTGGTEPAKAPETAKEFTDCYILERLFSTSLVVLVSIQFPRKLKVYHFKKGSEICNYSYSNTILSVKLNRYRLVVCLEENLHIHNLKDMKCLHTIRDTPPNPNGLMALSADENCYIAYPVSCSAGEVQIFDGKNLQNKLMIPAHNSPLAAMAFDNSGRMLATASEKGTVIRVFSLADSTKLFELRRGVIRNASIYSLTFSCNDKYLCTSSNTETVHIFKLDHQAEPPPDDGGYWSFMGRVFREGANMLPYPMTEMWKQERSFATALVPSSQCRKVATIASIGGETRVLVATEDGYLYIFNLDTYMGGVCSLERTHK</sequence>
<dbReference type="PANTHER" id="PTHR11227">
    <property type="entry name" value="WD-REPEAT PROTEIN INTERACTING WITH PHOSPHOINOSIDES WIPI -RELATED"/>
    <property type="match status" value="1"/>
</dbReference>
<accession>A0ABY6K186</accession>
<dbReference type="SMART" id="SM00320">
    <property type="entry name" value="WD40"/>
    <property type="match status" value="3"/>
</dbReference>
<evidence type="ECO:0000256" key="2">
    <source>
        <dbReference type="ARBA" id="ARBA00022737"/>
    </source>
</evidence>
<evidence type="ECO:0000256" key="4">
    <source>
        <dbReference type="ARBA" id="ARBA00025740"/>
    </source>
</evidence>
<dbReference type="Proteomes" id="UP001235939">
    <property type="component" value="Chromosome 01"/>
</dbReference>
<dbReference type="InterPro" id="IPR036322">
    <property type="entry name" value="WD40_repeat_dom_sf"/>
</dbReference>
<keyword evidence="3" id="KW-0072">Autophagy</keyword>
<dbReference type="Pfam" id="PF21032">
    <property type="entry name" value="PROPPIN"/>
    <property type="match status" value="1"/>
</dbReference>
<gene>
    <name evidence="5" type="ORF">LAZ67_1008134</name>
</gene>
<organism evidence="5 6">
    <name type="scientific">Cordylochernes scorpioides</name>
    <dbReference type="NCBI Taxonomy" id="51811"/>
    <lineage>
        <taxon>Eukaryota</taxon>
        <taxon>Metazoa</taxon>
        <taxon>Ecdysozoa</taxon>
        <taxon>Arthropoda</taxon>
        <taxon>Chelicerata</taxon>
        <taxon>Arachnida</taxon>
        <taxon>Pseudoscorpiones</taxon>
        <taxon>Cheliferoidea</taxon>
        <taxon>Chernetidae</taxon>
        <taxon>Cordylochernes</taxon>
    </lineage>
</organism>
<dbReference type="SUPFAM" id="SSF50978">
    <property type="entry name" value="WD40 repeat-like"/>
    <property type="match status" value="1"/>
</dbReference>
<keyword evidence="6" id="KW-1185">Reference proteome</keyword>
<dbReference type="InterPro" id="IPR015943">
    <property type="entry name" value="WD40/YVTN_repeat-like_dom_sf"/>
</dbReference>
<keyword evidence="2" id="KW-0677">Repeat</keyword>
<dbReference type="Gene3D" id="2.130.10.10">
    <property type="entry name" value="YVTN repeat-like/Quinoprotein amine dehydrogenase"/>
    <property type="match status" value="1"/>
</dbReference>
<protein>
    <submittedName>
        <fullName evidence="5">WIPI2</fullName>
    </submittedName>
</protein>
<dbReference type="InterPro" id="IPR048720">
    <property type="entry name" value="PROPPIN"/>
</dbReference>